<reference evidence="1 2" key="1">
    <citation type="journal article" date="2013" name="Proc. Natl. Acad. Sci. U.S.A.">
        <title>Genome of Phaeocystis globosa virus PgV-16T highlights the common ancestry of the largest known DNA viruses infecting eukaryotes.</title>
        <authorList>
            <person name="Santini S."/>
            <person name="Jeudy S."/>
            <person name="Bartoli J."/>
            <person name="Poirot O."/>
            <person name="Lescot M."/>
            <person name="Abergel C."/>
            <person name="Barbe V."/>
            <person name="Wommack K.E."/>
            <person name="Noordeloos A.A."/>
            <person name="Brussaard C.P."/>
            <person name="Claverie J.M."/>
        </authorList>
    </citation>
    <scope>NUCLEOTIDE SEQUENCE [LARGE SCALE GENOMIC DNA]</scope>
    <source>
        <strain evidence="1 2">16T</strain>
    </source>
</reference>
<sequence>MGEYINDIKSILGDYIKTKYKNHLSTNKILCIKKDELNDIAYSFYSDNIKDIKHEIRTQMKSKYAADYPSGTVENIIMDIFSDSDSNIKAVISEINFIQDKNLSTVELPITNNSLHLNISNTDGFIIINRVKDTYDINLKAMYDDIIKYKFIYSINNKVLDDYGETEKINIIKQEITTNTSVKLGLYYLVGNADKL</sequence>
<name>A0AC59EY61_9VIRU</name>
<organism evidence="1 2">
    <name type="scientific">Phaeocystis globosa virus PgV-16T</name>
    <dbReference type="NCBI Taxonomy" id="3071227"/>
    <lineage>
        <taxon>Viruses</taxon>
        <taxon>Varidnaviria</taxon>
        <taxon>Bamfordvirae</taxon>
        <taxon>Nucleocytoviricota</taxon>
        <taxon>Megaviricetes</taxon>
        <taxon>Imitervirales</taxon>
        <taxon>Mesomimiviridae</taxon>
        <taxon>Tethysvirus</taxon>
        <taxon>Tethysvirus hollandense</taxon>
    </lineage>
</organism>
<keyword evidence="2" id="KW-1185">Reference proteome</keyword>
<protein>
    <submittedName>
        <fullName evidence="1">Uncharacterized protein</fullName>
    </submittedName>
</protein>
<dbReference type="EMBL" id="KC662249">
    <property type="protein sequence ID" value="AGM15719.1"/>
    <property type="molecule type" value="Genomic_DNA"/>
</dbReference>
<proteinExistence type="predicted"/>
<evidence type="ECO:0000313" key="2">
    <source>
        <dbReference type="Proteomes" id="UP000204225"/>
    </source>
</evidence>
<accession>A0AC59EY61</accession>
<dbReference type="Proteomes" id="UP000204225">
    <property type="component" value="Segment"/>
</dbReference>
<evidence type="ECO:0000313" key="1">
    <source>
        <dbReference type="EMBL" id="AGM15719.1"/>
    </source>
</evidence>
<gene>
    <name evidence="1" type="ORF">PGCG_00415</name>
</gene>